<dbReference type="SUPFAM" id="SSF69349">
    <property type="entry name" value="Phage fibre proteins"/>
    <property type="match status" value="1"/>
</dbReference>
<evidence type="ECO:0000256" key="1">
    <source>
        <dbReference type="SAM" id="MobiDB-lite"/>
    </source>
</evidence>
<accession>A0ABP3B356</accession>
<feature type="non-terminal residue" evidence="2">
    <location>
        <position position="1"/>
    </location>
</feature>
<sequence>FRYNDPNRPFVLGSLFNGQTAAGGLEQNKSKSITTRSGNTITFNDDENQGKITISDPSGSSITLNGDETITISAPKTITLGATNIFLNGTEIELKGTNVKIGGKENIVADAPTVGITGTKSLSLLSSKNATINGGAETNVFGDAITTNSTGDINITGPMVKINS</sequence>
<keyword evidence="3" id="KW-1185">Reference proteome</keyword>
<gene>
    <name evidence="2" type="ORF">KLA_15810</name>
</gene>
<proteinExistence type="predicted"/>
<reference evidence="2 3" key="1">
    <citation type="journal article" date="2014" name="Genome Announc.">
        <title>Draft Genome Sequence of the Carrageenan-Degrading Bacterium Cellulophaga sp. Strain KL-A, Isolated from Decaying Marine Algae.</title>
        <authorList>
            <person name="Shan D."/>
            <person name="Ying J."/>
            <person name="Li X."/>
            <person name="Gao Z."/>
            <person name="Wei G."/>
            <person name="Shao Z."/>
        </authorList>
    </citation>
    <scope>NUCLEOTIDE SEQUENCE [LARGE SCALE GENOMIC DNA]</scope>
    <source>
        <strain evidence="2 3">KL-A</strain>
    </source>
</reference>
<name>A0ABP3B356_9FLAO</name>
<dbReference type="Proteomes" id="UP000019275">
    <property type="component" value="Unassembled WGS sequence"/>
</dbReference>
<organism evidence="2 3">
    <name type="scientific">Cellulophaga geojensis KL-A</name>
    <dbReference type="NCBI Taxonomy" id="1328323"/>
    <lineage>
        <taxon>Bacteria</taxon>
        <taxon>Pseudomonadati</taxon>
        <taxon>Bacteroidota</taxon>
        <taxon>Flavobacteriia</taxon>
        <taxon>Flavobacteriales</taxon>
        <taxon>Flavobacteriaceae</taxon>
        <taxon>Cellulophaga</taxon>
    </lineage>
</organism>
<evidence type="ECO:0000313" key="2">
    <source>
        <dbReference type="EMBL" id="EWH11477.1"/>
    </source>
</evidence>
<dbReference type="EMBL" id="ARZX01000027">
    <property type="protein sequence ID" value="EWH11477.1"/>
    <property type="molecule type" value="Genomic_DNA"/>
</dbReference>
<feature type="region of interest" description="Disordered" evidence="1">
    <location>
        <begin position="35"/>
        <end position="56"/>
    </location>
</feature>
<evidence type="ECO:0000313" key="3">
    <source>
        <dbReference type="Proteomes" id="UP000019275"/>
    </source>
</evidence>
<comment type="caution">
    <text evidence="2">The sequence shown here is derived from an EMBL/GenBank/DDBJ whole genome shotgun (WGS) entry which is preliminary data.</text>
</comment>
<protein>
    <submittedName>
        <fullName evidence="2">Vgr family protein</fullName>
    </submittedName>
</protein>